<gene>
    <name evidence="1" type="ORF">AS888_20695</name>
</gene>
<evidence type="ECO:0000313" key="1">
    <source>
        <dbReference type="EMBL" id="KWW17934.1"/>
    </source>
</evidence>
<dbReference type="EMBL" id="LNNH01000025">
    <property type="protein sequence ID" value="KWW17934.1"/>
    <property type="molecule type" value="Genomic_DNA"/>
</dbReference>
<comment type="caution">
    <text evidence="1">The sequence shown here is derived from an EMBL/GenBank/DDBJ whole genome shotgun (WGS) entry which is preliminary data.</text>
</comment>
<keyword evidence="2" id="KW-1185">Reference proteome</keyword>
<organism evidence="1 2">
    <name type="scientific">Peribacillus simplex</name>
    <dbReference type="NCBI Taxonomy" id="1478"/>
    <lineage>
        <taxon>Bacteria</taxon>
        <taxon>Bacillati</taxon>
        <taxon>Bacillota</taxon>
        <taxon>Bacilli</taxon>
        <taxon>Bacillales</taxon>
        <taxon>Bacillaceae</taxon>
        <taxon>Peribacillus</taxon>
    </lineage>
</organism>
<accession>A0A120GPE3</accession>
<name>A0A120GPE3_9BACI</name>
<protein>
    <submittedName>
        <fullName evidence="1">Uncharacterized protein</fullName>
    </submittedName>
</protein>
<dbReference type="AlphaFoldDB" id="A0A120GPE3"/>
<sequence>MDIYKHKGHTVYKLAKKILFFKQHEKVMFWHEGKVVKNHRFSIRPNRKWCYFHWFIRQPYFYFERNNGGLYIGTPNKYFHIQKRYR</sequence>
<evidence type="ECO:0000313" key="2">
    <source>
        <dbReference type="Proteomes" id="UP000064189"/>
    </source>
</evidence>
<reference evidence="1 2" key="1">
    <citation type="submission" date="2015-11" db="EMBL/GenBank/DDBJ databases">
        <title>Genome Sequence of Bacillus simplex strain VanAntwerpen2.</title>
        <authorList>
            <person name="Couger M.B."/>
        </authorList>
    </citation>
    <scope>NUCLEOTIDE SEQUENCE [LARGE SCALE GENOMIC DNA]</scope>
    <source>
        <strain evidence="1 2">VanAntwerpen02</strain>
    </source>
</reference>
<dbReference type="Proteomes" id="UP000064189">
    <property type="component" value="Unassembled WGS sequence"/>
</dbReference>
<proteinExistence type="predicted"/>